<sequence>MAKLDQKFSKGSRSKRKFEFEDDLREFNQHSRKKKRRIAKQRDEFPEYYDDSY</sequence>
<reference evidence="1 2" key="1">
    <citation type="submission" date="2012-12" db="EMBL/GenBank/DDBJ databases">
        <title>Genome Assembly of Photobacterium sp. AK15.</title>
        <authorList>
            <person name="Khatri I."/>
            <person name="Vaidya B."/>
            <person name="Srinivas T.N.R."/>
            <person name="Subramanian S."/>
            <person name="Pinnaka A."/>
        </authorList>
    </citation>
    <scope>NUCLEOTIDE SEQUENCE [LARGE SCALE GENOMIC DNA]</scope>
    <source>
        <strain evidence="1 2">AK15</strain>
    </source>
</reference>
<dbReference type="EMBL" id="AMZO01000030">
    <property type="protein sequence ID" value="ELR64236.1"/>
    <property type="molecule type" value="Genomic_DNA"/>
</dbReference>
<dbReference type="PATRIC" id="fig|1056511.3.peg.3741"/>
<evidence type="ECO:0000313" key="2">
    <source>
        <dbReference type="Proteomes" id="UP000011134"/>
    </source>
</evidence>
<dbReference type="Proteomes" id="UP000011134">
    <property type="component" value="Unassembled WGS sequence"/>
</dbReference>
<dbReference type="AlphaFoldDB" id="L8J665"/>
<protein>
    <submittedName>
        <fullName evidence="1">Uncharacterized protein</fullName>
    </submittedName>
</protein>
<accession>L8J665</accession>
<keyword evidence="2" id="KW-1185">Reference proteome</keyword>
<organism evidence="1 2">
    <name type="scientific">Photobacterium marinum</name>
    <dbReference type="NCBI Taxonomy" id="1056511"/>
    <lineage>
        <taxon>Bacteria</taxon>
        <taxon>Pseudomonadati</taxon>
        <taxon>Pseudomonadota</taxon>
        <taxon>Gammaproteobacteria</taxon>
        <taxon>Vibrionales</taxon>
        <taxon>Vibrionaceae</taxon>
        <taxon>Photobacterium</taxon>
    </lineage>
</organism>
<dbReference type="RefSeq" id="WP_007468489.1">
    <property type="nucleotide sequence ID" value="NZ_AMZO01000030.1"/>
</dbReference>
<comment type="caution">
    <text evidence="1">The sequence shown here is derived from an EMBL/GenBank/DDBJ whole genome shotgun (WGS) entry which is preliminary data.</text>
</comment>
<gene>
    <name evidence="1" type="ORF">C942_02818</name>
</gene>
<proteinExistence type="predicted"/>
<evidence type="ECO:0000313" key="1">
    <source>
        <dbReference type="EMBL" id="ELR64236.1"/>
    </source>
</evidence>
<name>L8J665_9GAMM</name>